<dbReference type="STRING" id="268739.Nmlp_3151"/>
<evidence type="ECO:0000313" key="2">
    <source>
        <dbReference type="EMBL" id="CCQ37289.1"/>
    </source>
</evidence>
<accession>M1Y436</accession>
<dbReference type="EMBL" id="HF582854">
    <property type="protein sequence ID" value="CCQ37289.1"/>
    <property type="molecule type" value="Genomic_DNA"/>
</dbReference>
<feature type="region of interest" description="Disordered" evidence="1">
    <location>
        <begin position="1"/>
        <end position="38"/>
    </location>
</feature>
<dbReference type="OrthoDB" id="380426at2157"/>
<evidence type="ECO:0000313" key="3">
    <source>
        <dbReference type="Proteomes" id="UP000011867"/>
    </source>
</evidence>
<name>M1Y436_NATM8</name>
<dbReference type="AlphaFoldDB" id="M1Y436"/>
<evidence type="ECO:0008006" key="4">
    <source>
        <dbReference type="Google" id="ProtNLM"/>
    </source>
</evidence>
<dbReference type="GeneID" id="14652325"/>
<keyword evidence="3" id="KW-1185">Reference proteome</keyword>
<sequence>MSGHNATEAATETATDDGTLPELESVRPRATTADGDPTVEIRFENGATICYRAADDGIEEAWIAPGETEPTRSHAADLPSVGDDTPTRSALSDRALCTVASYLSFDDRRRAAFSWGDANVSVLLGETSNDEAE</sequence>
<feature type="compositionally biased region" description="Low complexity" evidence="1">
    <location>
        <begin position="1"/>
        <end position="13"/>
    </location>
</feature>
<protein>
    <recommendedName>
        <fullName evidence="4">Halobacterial output domain-containing protein</fullName>
    </recommendedName>
</protein>
<dbReference type="RefSeq" id="WP_015410035.1">
    <property type="nucleotide sequence ID" value="NC_020388.1"/>
</dbReference>
<evidence type="ECO:0000256" key="1">
    <source>
        <dbReference type="SAM" id="MobiDB-lite"/>
    </source>
</evidence>
<dbReference type="Proteomes" id="UP000011867">
    <property type="component" value="Chromosome"/>
</dbReference>
<gene>
    <name evidence="2" type="ordered locus">Nmlp_3151</name>
</gene>
<organism evidence="2 3">
    <name type="scientific">Natronomonas moolapensis (strain DSM 18674 / CECT 7526 / JCM 14361 / 8.8.11)</name>
    <dbReference type="NCBI Taxonomy" id="268739"/>
    <lineage>
        <taxon>Archaea</taxon>
        <taxon>Methanobacteriati</taxon>
        <taxon>Methanobacteriota</taxon>
        <taxon>Stenosarchaea group</taxon>
        <taxon>Halobacteria</taxon>
        <taxon>Halobacteriales</taxon>
        <taxon>Natronomonadaceae</taxon>
        <taxon>Natronomonas</taxon>
    </lineage>
</organism>
<proteinExistence type="predicted"/>
<dbReference type="HOGENOM" id="CLU_1987686_0_0_2"/>
<feature type="region of interest" description="Disordered" evidence="1">
    <location>
        <begin position="66"/>
        <end position="89"/>
    </location>
</feature>
<reference evidence="2 3" key="1">
    <citation type="journal article" date="2013" name="Genome Announc.">
        <title>Genome of the haloarchaeon Natronomonas moolapensis, a neutrophilic member of a previously haloalkaliphilic genus.</title>
        <authorList>
            <person name="Dyall-Smith M.L."/>
            <person name="Pfeiffer F."/>
            <person name="Oberwinkler T."/>
            <person name="Klee K."/>
            <person name="Rampp M."/>
            <person name="Palm P."/>
            <person name="Gross K."/>
            <person name="Schuster S.C."/>
            <person name="Oesterhelt D."/>
        </authorList>
    </citation>
    <scope>NUCLEOTIDE SEQUENCE [LARGE SCALE GENOMIC DNA]</scope>
    <source>
        <strain evidence="3">DSM 18674 / JCM 14361 / 8.8.11</strain>
    </source>
</reference>
<dbReference type="KEGG" id="nmo:Nmlp_3151"/>